<feature type="non-terminal residue" evidence="1">
    <location>
        <position position="1"/>
    </location>
</feature>
<gene>
    <name evidence="1" type="ORF">Bhyg_09788</name>
</gene>
<reference evidence="1" key="1">
    <citation type="submission" date="2022-07" db="EMBL/GenBank/DDBJ databases">
        <authorList>
            <person name="Trinca V."/>
            <person name="Uliana J.V.C."/>
            <person name="Torres T.T."/>
            <person name="Ward R.J."/>
            <person name="Monesi N."/>
        </authorList>
    </citation>
    <scope>NUCLEOTIDE SEQUENCE</scope>
    <source>
        <strain evidence="1">HSMRA1968</strain>
        <tissue evidence="1">Whole embryos</tissue>
    </source>
</reference>
<protein>
    <submittedName>
        <fullName evidence="1">Uncharacterized protein</fullName>
    </submittedName>
</protein>
<evidence type="ECO:0000313" key="1">
    <source>
        <dbReference type="EMBL" id="KAJ6637062.1"/>
    </source>
</evidence>
<sequence>MRLARNKTGTRTLETKTVNRKCFSHNRSDHWFIYDGSN</sequence>
<keyword evidence="2" id="KW-1185">Reference proteome</keyword>
<dbReference type="EMBL" id="WJQU01000003">
    <property type="protein sequence ID" value="KAJ6637062.1"/>
    <property type="molecule type" value="Genomic_DNA"/>
</dbReference>
<proteinExistence type="predicted"/>
<dbReference type="Proteomes" id="UP001151699">
    <property type="component" value="Chromosome X"/>
</dbReference>
<name>A0A9Q0MV29_9DIPT</name>
<organism evidence="1 2">
    <name type="scientific">Pseudolycoriella hygida</name>
    <dbReference type="NCBI Taxonomy" id="35572"/>
    <lineage>
        <taxon>Eukaryota</taxon>
        <taxon>Metazoa</taxon>
        <taxon>Ecdysozoa</taxon>
        <taxon>Arthropoda</taxon>
        <taxon>Hexapoda</taxon>
        <taxon>Insecta</taxon>
        <taxon>Pterygota</taxon>
        <taxon>Neoptera</taxon>
        <taxon>Endopterygota</taxon>
        <taxon>Diptera</taxon>
        <taxon>Nematocera</taxon>
        <taxon>Sciaroidea</taxon>
        <taxon>Sciaridae</taxon>
        <taxon>Pseudolycoriella</taxon>
    </lineage>
</organism>
<evidence type="ECO:0000313" key="2">
    <source>
        <dbReference type="Proteomes" id="UP001151699"/>
    </source>
</evidence>
<dbReference type="AlphaFoldDB" id="A0A9Q0MV29"/>
<accession>A0A9Q0MV29</accession>
<comment type="caution">
    <text evidence="1">The sequence shown here is derived from an EMBL/GenBank/DDBJ whole genome shotgun (WGS) entry which is preliminary data.</text>
</comment>